<proteinExistence type="predicted"/>
<gene>
    <name evidence="1" type="ORF">NZ47_09450</name>
</gene>
<evidence type="ECO:0000313" key="2">
    <source>
        <dbReference type="Proteomes" id="UP000030993"/>
    </source>
</evidence>
<dbReference type="RefSeq" id="WP_039209724.1">
    <property type="nucleotide sequence ID" value="NZ_JSCE01000183.1"/>
</dbReference>
<dbReference type="EMBL" id="JSCE01000183">
    <property type="protein sequence ID" value="KHM51600.1"/>
    <property type="molecule type" value="Genomic_DNA"/>
</dbReference>
<evidence type="ECO:0000313" key="1">
    <source>
        <dbReference type="EMBL" id="KHM51600.1"/>
    </source>
</evidence>
<protein>
    <submittedName>
        <fullName evidence="1">Uncharacterized protein</fullName>
    </submittedName>
</protein>
<dbReference type="STRING" id="82374.NZ47_09450"/>
<dbReference type="Proteomes" id="UP000030993">
    <property type="component" value="Unassembled WGS sequence"/>
</dbReference>
<reference evidence="1 2" key="1">
    <citation type="journal article" date="2013" name="PLoS ONE">
        <title>Identification and characterization of three novel lipases belonging to families II and V from Anaerovibrio lipolyticus 5ST.</title>
        <authorList>
            <person name="Prive F."/>
            <person name="Kaderbhai N.N."/>
            <person name="Girdwood S."/>
            <person name="Worgan H.J."/>
            <person name="Pinloche E."/>
            <person name="Scollan N.D."/>
            <person name="Huws S.A."/>
            <person name="Newbold C.J."/>
        </authorList>
    </citation>
    <scope>NUCLEOTIDE SEQUENCE [LARGE SCALE GENOMIC DNA]</scope>
    <source>
        <strain evidence="1 2">5S</strain>
    </source>
</reference>
<dbReference type="AlphaFoldDB" id="A0A0B2JTD3"/>
<sequence length="210" mass="22623">MCTTAAASIAGMGMQLFGGIGAAKAQRDYHNANAEYLETMDQVNRQMNENAVDSVQRTAGMQASEVRIKGQSMTKSQKAAMASRGLSNGYTYQNILDDSIARSEMDAMAIQYNADVQSQNIRTSGKIQSAQYRAQAAGERAAGKIAYSSGLLSAGSQFANNFLSFGQTSMGMSGGNKTPANTTAGNTKFSFQMPTYTEWYNNRNRGGFTW</sequence>
<name>A0A0B2JTD3_9FIRM</name>
<keyword evidence="2" id="KW-1185">Reference proteome</keyword>
<comment type="caution">
    <text evidence="1">The sequence shown here is derived from an EMBL/GenBank/DDBJ whole genome shotgun (WGS) entry which is preliminary data.</text>
</comment>
<organism evidence="1 2">
    <name type="scientific">Anaerovibrio lipolyticus</name>
    <dbReference type="NCBI Taxonomy" id="82374"/>
    <lineage>
        <taxon>Bacteria</taxon>
        <taxon>Bacillati</taxon>
        <taxon>Bacillota</taxon>
        <taxon>Negativicutes</taxon>
        <taxon>Selenomonadales</taxon>
        <taxon>Selenomonadaceae</taxon>
        <taxon>Anaerovibrio</taxon>
    </lineage>
</organism>
<accession>A0A0B2JTD3</accession>